<dbReference type="PANTHER" id="PTHR35317:SF11">
    <property type="entry name" value="CCHC-TYPE DOMAIN-CONTAINING PROTEIN"/>
    <property type="match status" value="1"/>
</dbReference>
<dbReference type="Pfam" id="PF13976">
    <property type="entry name" value="gag_pre-integrs"/>
    <property type="match status" value="1"/>
</dbReference>
<name>A0A438FR06_VITVI</name>
<dbReference type="InterPro" id="IPR036397">
    <property type="entry name" value="RNaseH_sf"/>
</dbReference>
<dbReference type="InterPro" id="IPR054722">
    <property type="entry name" value="PolX-like_BBD"/>
</dbReference>
<evidence type="ECO:0000313" key="3">
    <source>
        <dbReference type="Proteomes" id="UP000288805"/>
    </source>
</evidence>
<gene>
    <name evidence="2" type="primary">POLX_1102</name>
    <name evidence="2" type="ORF">CK203_062135</name>
</gene>
<feature type="domain" description="Integrase catalytic" evidence="1">
    <location>
        <begin position="383"/>
        <end position="435"/>
    </location>
</feature>
<dbReference type="GO" id="GO:0003676">
    <property type="term" value="F:nucleic acid binding"/>
    <property type="evidence" value="ECO:0007669"/>
    <property type="project" value="InterPro"/>
</dbReference>
<protein>
    <submittedName>
        <fullName evidence="2">Retrovirus-related Pol polyprotein from transposon TNT 1-94</fullName>
    </submittedName>
</protein>
<dbReference type="InterPro" id="IPR001584">
    <property type="entry name" value="Integrase_cat-core"/>
</dbReference>
<dbReference type="Proteomes" id="UP000288805">
    <property type="component" value="Unassembled WGS sequence"/>
</dbReference>
<reference evidence="2 3" key="1">
    <citation type="journal article" date="2018" name="PLoS Genet.">
        <title>Population sequencing reveals clonal diversity and ancestral inbreeding in the grapevine cultivar Chardonnay.</title>
        <authorList>
            <person name="Roach M.J."/>
            <person name="Johnson D.L."/>
            <person name="Bohlmann J."/>
            <person name="van Vuuren H.J."/>
            <person name="Jones S.J."/>
            <person name="Pretorius I.S."/>
            <person name="Schmidt S.A."/>
            <person name="Borneman A.R."/>
        </authorList>
    </citation>
    <scope>NUCLEOTIDE SEQUENCE [LARGE SCALE GENOMIC DNA]</scope>
    <source>
        <strain evidence="3">cv. Chardonnay</strain>
        <tissue evidence="2">Leaf</tissue>
    </source>
</reference>
<dbReference type="AlphaFoldDB" id="A0A438FR06"/>
<dbReference type="PROSITE" id="PS50994">
    <property type="entry name" value="INTEGRASE"/>
    <property type="match status" value="1"/>
</dbReference>
<evidence type="ECO:0000313" key="2">
    <source>
        <dbReference type="EMBL" id="RVW62394.1"/>
    </source>
</evidence>
<dbReference type="Pfam" id="PF22936">
    <property type="entry name" value="Pol_BBD"/>
    <property type="match status" value="1"/>
</dbReference>
<organism evidence="2 3">
    <name type="scientific">Vitis vinifera</name>
    <name type="common">Grape</name>
    <dbReference type="NCBI Taxonomy" id="29760"/>
    <lineage>
        <taxon>Eukaryota</taxon>
        <taxon>Viridiplantae</taxon>
        <taxon>Streptophyta</taxon>
        <taxon>Embryophyta</taxon>
        <taxon>Tracheophyta</taxon>
        <taxon>Spermatophyta</taxon>
        <taxon>Magnoliopsida</taxon>
        <taxon>eudicotyledons</taxon>
        <taxon>Gunneridae</taxon>
        <taxon>Pentapetalae</taxon>
        <taxon>rosids</taxon>
        <taxon>Vitales</taxon>
        <taxon>Vitaceae</taxon>
        <taxon>Viteae</taxon>
        <taxon>Vitis</taxon>
    </lineage>
</organism>
<dbReference type="EMBL" id="QGNW01000775">
    <property type="protein sequence ID" value="RVW62394.1"/>
    <property type="molecule type" value="Genomic_DNA"/>
</dbReference>
<dbReference type="InterPro" id="IPR025724">
    <property type="entry name" value="GAG-pre-integrase_dom"/>
</dbReference>
<dbReference type="InterPro" id="IPR012337">
    <property type="entry name" value="RNaseH-like_sf"/>
</dbReference>
<proteinExistence type="predicted"/>
<accession>A0A438FR06</accession>
<comment type="caution">
    <text evidence="2">The sequence shown here is derived from an EMBL/GenBank/DDBJ whole genome shotgun (WGS) entry which is preliminary data.</text>
</comment>
<dbReference type="Gene3D" id="3.30.420.10">
    <property type="entry name" value="Ribonuclease H-like superfamily/Ribonuclease H"/>
    <property type="match status" value="1"/>
</dbReference>
<dbReference type="GO" id="GO:0015074">
    <property type="term" value="P:DNA integration"/>
    <property type="evidence" value="ECO:0007669"/>
    <property type="project" value="InterPro"/>
</dbReference>
<dbReference type="Pfam" id="PF14223">
    <property type="entry name" value="Retrotran_gag_2"/>
    <property type="match status" value="1"/>
</dbReference>
<sequence length="734" mass="83584">MTSEASLNALAPPVFDGINYQVWAVRMEAYLDASDLWEAVSEEYEVPPLSDNPTMAQIKLHNERRQRKSKAKASLFAAVSSTIFTRIMTLKTANEIWNFLKKEYEGNERVKGMQVLNLIREFEMQRMKESETIKDYSDRLLSIVNKVRLLENSKDVSSITLAELLNALQAQEQRRLMRQEGSVEGAFQAISQYKKEMQSNNNSSNYTQKFPPCPYCKKSNHPQKSSKEKSRLLWKNFPDEQLFVVSCFATSSSPETWLIDSGCTNHMTYDQGLFKELDKTVTSKVRIGNGAYLAVKGKGTVAIEGHTGQRGIYSSNERQRLCLDLMQEEQAAIHKEESNTMLWHRRLGHFHHSALLFMKKNDLGEGLPELELGAENQSKCKMQVIRSDNGTEYTSEKFNKFCEDAGIEHQLTTPCTPQQNGVVERKNRTLMEMTRNNKVIVSRDVKFFELESWSWENDKKLEFQEENANIDDEPVRGTRSLSDIYQRCNIAIIEPARKKSIPWRFRFTGVVSSCKRHSSGQMVHFLALEIQLIVNPLTGDVQRLLQLDFTLILSLIQLAVVHASHEHLPFKVIFNLGFPFTNSQEITNGCLLGVQKLTKCCKLREALGAISQEKSGVCEISQTPKRAAKLFRKTELSSPGCKVGFHLEVSSLPSRGMVRASSEGEHLTVQKCCEILATKGLIPQHFRVTGFLHHLDFRKCSKSGCYDCHQEYAPWQILFAFSPCNPDSLLAIEF</sequence>
<dbReference type="PANTHER" id="PTHR35317">
    <property type="entry name" value="OS04G0629600 PROTEIN"/>
    <property type="match status" value="1"/>
</dbReference>
<evidence type="ECO:0000259" key="1">
    <source>
        <dbReference type="PROSITE" id="PS50994"/>
    </source>
</evidence>
<dbReference type="SUPFAM" id="SSF53098">
    <property type="entry name" value="Ribonuclease H-like"/>
    <property type="match status" value="1"/>
</dbReference>